<evidence type="ECO:0000313" key="1">
    <source>
        <dbReference type="EMBL" id="RWY55809.1"/>
    </source>
</evidence>
<proteinExistence type="predicted"/>
<dbReference type="Proteomes" id="UP000286701">
    <property type="component" value="Unassembled WGS sequence"/>
</dbReference>
<dbReference type="EMBL" id="SBIW01000002">
    <property type="protein sequence ID" value="RWY55809.1"/>
    <property type="molecule type" value="Genomic_DNA"/>
</dbReference>
<dbReference type="OrthoDB" id="6057861at2"/>
<comment type="caution">
    <text evidence="1">The sequence shown here is derived from an EMBL/GenBank/DDBJ whole genome shotgun (WGS) entry which is preliminary data.</text>
</comment>
<protein>
    <submittedName>
        <fullName evidence="1">Uncharacterized protein</fullName>
    </submittedName>
</protein>
<organism evidence="1 2">
    <name type="scientific">Mucilaginibacter gilvus</name>
    <dbReference type="NCBI Taxonomy" id="2305909"/>
    <lineage>
        <taxon>Bacteria</taxon>
        <taxon>Pseudomonadati</taxon>
        <taxon>Bacteroidota</taxon>
        <taxon>Sphingobacteriia</taxon>
        <taxon>Sphingobacteriales</taxon>
        <taxon>Sphingobacteriaceae</taxon>
        <taxon>Mucilaginibacter</taxon>
    </lineage>
</organism>
<gene>
    <name evidence="1" type="ORF">EPL05_05385</name>
</gene>
<reference evidence="1 2" key="1">
    <citation type="submission" date="2019-01" db="EMBL/GenBank/DDBJ databases">
        <title>Mucilaginibacter antarcticum sp. nov., isolated from antarctic soil.</title>
        <authorList>
            <person name="Yan Y.-Q."/>
            <person name="Du Z.-J."/>
        </authorList>
    </citation>
    <scope>NUCLEOTIDE SEQUENCE [LARGE SCALE GENOMIC DNA]</scope>
    <source>
        <strain evidence="1 2">F01003</strain>
    </source>
</reference>
<name>A0A3S3V504_9SPHI</name>
<accession>A0A3S3V504</accession>
<dbReference type="RefSeq" id="WP_128532854.1">
    <property type="nucleotide sequence ID" value="NZ_SBIW01000002.1"/>
</dbReference>
<keyword evidence="2" id="KW-1185">Reference proteome</keyword>
<dbReference type="AlphaFoldDB" id="A0A3S3V504"/>
<sequence>MKNIAALILIISLSSFTKSGHKPSEEVTNYYGTSDIITFNKADFKLSWSSHPNAVYYKHEYLPKGDIADHFIDMVLLDFVQGDFSAKDALSAQVKTILERKKTDAVCNYQVNQSPDGKQFILDFLMSQSSGNKIELLEWSAYHYKEYTDKAGHKGVLMLGVSHRAYRDGTTALITNLSEFRKENIKALIGIPFPEIQVR</sequence>
<evidence type="ECO:0000313" key="2">
    <source>
        <dbReference type="Proteomes" id="UP000286701"/>
    </source>
</evidence>